<evidence type="ECO:0000256" key="1">
    <source>
        <dbReference type="SAM" id="MobiDB-lite"/>
    </source>
</evidence>
<reference evidence="2" key="1">
    <citation type="journal article" date="2014" name="Front. Microbiol.">
        <title>High frequency of phylogenetically diverse reductive dehalogenase-homologous genes in deep subseafloor sedimentary metagenomes.</title>
        <authorList>
            <person name="Kawai M."/>
            <person name="Futagami T."/>
            <person name="Toyoda A."/>
            <person name="Takaki Y."/>
            <person name="Nishi S."/>
            <person name="Hori S."/>
            <person name="Arai W."/>
            <person name="Tsubouchi T."/>
            <person name="Morono Y."/>
            <person name="Uchiyama I."/>
            <person name="Ito T."/>
            <person name="Fujiyama A."/>
            <person name="Inagaki F."/>
            <person name="Takami H."/>
        </authorList>
    </citation>
    <scope>NUCLEOTIDE SEQUENCE</scope>
    <source>
        <strain evidence="2">Expedition CK06-06</strain>
    </source>
</reference>
<feature type="region of interest" description="Disordered" evidence="1">
    <location>
        <begin position="32"/>
        <end position="54"/>
    </location>
</feature>
<feature type="non-terminal residue" evidence="2">
    <location>
        <position position="54"/>
    </location>
</feature>
<name>X0XBC2_9ZZZZ</name>
<dbReference type="AlphaFoldDB" id="X0XBC2"/>
<organism evidence="2">
    <name type="scientific">marine sediment metagenome</name>
    <dbReference type="NCBI Taxonomy" id="412755"/>
    <lineage>
        <taxon>unclassified sequences</taxon>
        <taxon>metagenomes</taxon>
        <taxon>ecological metagenomes</taxon>
    </lineage>
</organism>
<protein>
    <submittedName>
        <fullName evidence="2">Uncharacterized protein</fullName>
    </submittedName>
</protein>
<feature type="compositionally biased region" description="Polar residues" evidence="1">
    <location>
        <begin position="33"/>
        <end position="54"/>
    </location>
</feature>
<gene>
    <name evidence="2" type="ORF">S01H1_71338</name>
</gene>
<comment type="caution">
    <text evidence="2">The sequence shown here is derived from an EMBL/GenBank/DDBJ whole genome shotgun (WGS) entry which is preliminary data.</text>
</comment>
<accession>X0XBC2</accession>
<sequence length="54" mass="5967">MAKKYKQFADHSEWVDAVAMVRQVAGDLKLNESENASANRQSVDSRQAVQTAAD</sequence>
<proteinExistence type="predicted"/>
<evidence type="ECO:0000313" key="2">
    <source>
        <dbReference type="EMBL" id="GAG40385.1"/>
    </source>
</evidence>
<dbReference type="EMBL" id="BARS01047499">
    <property type="protein sequence ID" value="GAG40385.1"/>
    <property type="molecule type" value="Genomic_DNA"/>
</dbReference>